<reference evidence="1" key="2">
    <citation type="submission" date="2015-11" db="EMBL/GenBank/DDBJ databases">
        <authorList>
            <person name="Zhang Y."/>
            <person name="Guo Z."/>
        </authorList>
    </citation>
    <scope>NUCLEOTIDE SEQUENCE</scope>
</reference>
<gene>
    <name evidence="1" type="ORF">EmuJ_000124500</name>
</gene>
<protein>
    <submittedName>
        <fullName evidence="1">Acyl phosphatidylethanolamine phospholipase</fullName>
    </submittedName>
</protein>
<keyword evidence="2" id="KW-1185">Reference proteome</keyword>
<dbReference type="STRING" id="6211.A0A087VZ87"/>
<evidence type="ECO:0000313" key="2">
    <source>
        <dbReference type="Proteomes" id="UP000017246"/>
    </source>
</evidence>
<dbReference type="EMBL" id="LN902844">
    <property type="protein sequence ID" value="CDI97468.1"/>
    <property type="molecule type" value="Genomic_DNA"/>
</dbReference>
<accession>A0A087VZ87</accession>
<dbReference type="AlphaFoldDB" id="A0A087VZ87"/>
<dbReference type="OrthoDB" id="332863at2759"/>
<organism evidence="1 2">
    <name type="scientific">Echinococcus multilocularis</name>
    <name type="common">Fox tapeworm</name>
    <dbReference type="NCBI Taxonomy" id="6211"/>
    <lineage>
        <taxon>Eukaryota</taxon>
        <taxon>Metazoa</taxon>
        <taxon>Spiralia</taxon>
        <taxon>Lophotrochozoa</taxon>
        <taxon>Platyhelminthes</taxon>
        <taxon>Cestoda</taxon>
        <taxon>Eucestoda</taxon>
        <taxon>Cyclophyllidea</taxon>
        <taxon>Taeniidae</taxon>
        <taxon>Echinococcus</taxon>
    </lineage>
</organism>
<name>A0A087VZ87_ECHMU</name>
<reference evidence="1" key="1">
    <citation type="journal article" date="2013" name="Nature">
        <title>The genomes of four tapeworm species reveal adaptations to parasitism.</title>
        <authorList>
            <person name="Tsai I.J."/>
            <person name="Zarowiecki M."/>
            <person name="Holroyd N."/>
            <person name="Garciarrubio A."/>
            <person name="Sanchez-Flores A."/>
            <person name="Brooks K.L."/>
            <person name="Tracey A."/>
            <person name="Bobes R.J."/>
            <person name="Fragoso G."/>
            <person name="Sciutto E."/>
            <person name="Aslett M."/>
            <person name="Beasley H."/>
            <person name="Bennett H.M."/>
            <person name="Cai J."/>
            <person name="Camicia F."/>
            <person name="Clark R."/>
            <person name="Cucher M."/>
            <person name="De Silva N."/>
            <person name="Day T.A."/>
            <person name="Deplazes P."/>
            <person name="Estrada K."/>
            <person name="Fernandez C."/>
            <person name="Holland P.W."/>
            <person name="Hou J."/>
            <person name="Hu S."/>
            <person name="Huckvale T."/>
            <person name="Hung S.S."/>
            <person name="Kamenetzky L."/>
            <person name="Keane J.A."/>
            <person name="Kiss F."/>
            <person name="Koziol U."/>
            <person name="Lambert O."/>
            <person name="Liu K."/>
            <person name="Luo X."/>
            <person name="Luo Y."/>
            <person name="Macchiaroli N."/>
            <person name="Nichol S."/>
            <person name="Paps J."/>
            <person name="Parkinson J."/>
            <person name="Pouchkina-Stantcheva N."/>
            <person name="Riddiford N."/>
            <person name="Rosenzvit M."/>
            <person name="Salinas G."/>
            <person name="Wasmuth J.D."/>
            <person name="Zamanian M."/>
            <person name="Zheng Y."/>
            <person name="Cai X."/>
            <person name="Soberon X."/>
            <person name="Olson P.D."/>
            <person name="Laclette J.P."/>
            <person name="Brehm K."/>
            <person name="Berriman M."/>
            <person name="Garciarrubio A."/>
            <person name="Bobes R.J."/>
            <person name="Fragoso G."/>
            <person name="Sanchez-Flores A."/>
            <person name="Estrada K."/>
            <person name="Cevallos M.A."/>
            <person name="Morett E."/>
            <person name="Gonzalez V."/>
            <person name="Portillo T."/>
            <person name="Ochoa-Leyva A."/>
            <person name="Jose M.V."/>
            <person name="Sciutto E."/>
            <person name="Landa A."/>
            <person name="Jimenez L."/>
            <person name="Valdes V."/>
            <person name="Carrero J.C."/>
            <person name="Larralde C."/>
            <person name="Morales-Montor J."/>
            <person name="Limon-Lason J."/>
            <person name="Soberon X."/>
            <person name="Laclette J.P."/>
        </authorList>
    </citation>
    <scope>NUCLEOTIDE SEQUENCE [LARGE SCALE GENOMIC DNA]</scope>
</reference>
<evidence type="ECO:0000313" key="1">
    <source>
        <dbReference type="EMBL" id="CDI97468.1"/>
    </source>
</evidence>
<sequence length="187" mass="20986">MNTGEKAILGGQYVNPWNSWREKRMKAAYYLLTNKPSEDSSPFLAPRLLTLTLTAECVFLGSAMPLSSFTWMGLTSSAIQFLANDALSSDPNAIAPCPVSRCFPDTVWCIPTGCTDLIASTINRGKGKRRPRIWEAVWWDERTLGDSEVRLIYTPAQHWSGRNTSFDNESVGQLGFCWTNASRLVWR</sequence>
<proteinExistence type="predicted"/>
<dbReference type="Proteomes" id="UP000017246">
    <property type="component" value="Unassembled WGS sequence"/>
</dbReference>